<dbReference type="InterPro" id="IPR035965">
    <property type="entry name" value="PAS-like_dom_sf"/>
</dbReference>
<comment type="catalytic activity">
    <reaction evidence="2">
        <text>2 GTP = 3',3'-c-di-GMP + 2 diphosphate</text>
        <dbReference type="Rhea" id="RHEA:24898"/>
        <dbReference type="ChEBI" id="CHEBI:33019"/>
        <dbReference type="ChEBI" id="CHEBI:37565"/>
        <dbReference type="ChEBI" id="CHEBI:58805"/>
        <dbReference type="EC" id="2.7.7.65"/>
    </reaction>
</comment>
<evidence type="ECO:0000259" key="7">
    <source>
        <dbReference type="PROSITE" id="PS50887"/>
    </source>
</evidence>
<dbReference type="NCBIfam" id="TIGR00254">
    <property type="entry name" value="GGDEF"/>
    <property type="match status" value="1"/>
</dbReference>
<dbReference type="KEGG" id="fmr:Fuma_02720"/>
<dbReference type="Gene3D" id="3.30.450.20">
    <property type="entry name" value="PAS domain"/>
    <property type="match status" value="1"/>
</dbReference>
<dbReference type="CDD" id="cd01949">
    <property type="entry name" value="GGDEF"/>
    <property type="match status" value="1"/>
</dbReference>
<dbReference type="PROSITE" id="PS50887">
    <property type="entry name" value="GGDEF"/>
    <property type="match status" value="1"/>
</dbReference>
<keyword evidence="4" id="KW-0812">Transmembrane</keyword>
<keyword evidence="4" id="KW-0472">Membrane</keyword>
<dbReference type="STRING" id="1891926.Fuma_02720"/>
<feature type="transmembrane region" description="Helical" evidence="4">
    <location>
        <begin position="12"/>
        <end position="31"/>
    </location>
</feature>
<evidence type="ECO:0000313" key="10">
    <source>
        <dbReference type="Proteomes" id="UP000187735"/>
    </source>
</evidence>
<dbReference type="EC" id="2.7.7.65" evidence="1"/>
<evidence type="ECO:0000259" key="5">
    <source>
        <dbReference type="PROSITE" id="PS50112"/>
    </source>
</evidence>
<dbReference type="GO" id="GO:1902201">
    <property type="term" value="P:negative regulation of bacterial-type flagellum-dependent cell motility"/>
    <property type="evidence" value="ECO:0007669"/>
    <property type="project" value="TreeGrafter"/>
</dbReference>
<dbReference type="Gene3D" id="3.30.70.270">
    <property type="match status" value="1"/>
</dbReference>
<dbReference type="GO" id="GO:0052621">
    <property type="term" value="F:diguanylate cyclase activity"/>
    <property type="evidence" value="ECO:0007669"/>
    <property type="project" value="UniProtKB-EC"/>
</dbReference>
<dbReference type="PANTHER" id="PTHR45138">
    <property type="entry name" value="REGULATORY COMPONENTS OF SENSORY TRANSDUCTION SYSTEM"/>
    <property type="match status" value="1"/>
</dbReference>
<feature type="compositionally biased region" description="Basic and acidic residues" evidence="3">
    <location>
        <begin position="493"/>
        <end position="514"/>
    </location>
</feature>
<accession>A0A1P8WGD6</accession>
<dbReference type="SMART" id="SM00471">
    <property type="entry name" value="HDc"/>
    <property type="match status" value="1"/>
</dbReference>
<evidence type="ECO:0000256" key="3">
    <source>
        <dbReference type="SAM" id="MobiDB-lite"/>
    </source>
</evidence>
<feature type="domain" description="GGDEF" evidence="7">
    <location>
        <begin position="361"/>
        <end position="493"/>
    </location>
</feature>
<dbReference type="InterPro" id="IPR000014">
    <property type="entry name" value="PAS"/>
</dbReference>
<dbReference type="Pfam" id="PF08448">
    <property type="entry name" value="PAS_4"/>
    <property type="match status" value="1"/>
</dbReference>
<dbReference type="OrthoDB" id="9798833at2"/>
<evidence type="ECO:0000313" key="9">
    <source>
        <dbReference type="EMBL" id="APZ93104.1"/>
    </source>
</evidence>
<dbReference type="GO" id="GO:0043709">
    <property type="term" value="P:cell adhesion involved in single-species biofilm formation"/>
    <property type="evidence" value="ECO:0007669"/>
    <property type="project" value="TreeGrafter"/>
</dbReference>
<dbReference type="Proteomes" id="UP000187735">
    <property type="component" value="Chromosome"/>
</dbReference>
<feature type="region of interest" description="Disordered" evidence="3">
    <location>
        <begin position="493"/>
        <end position="515"/>
    </location>
</feature>
<dbReference type="AlphaFoldDB" id="A0A1P8WGD6"/>
<gene>
    <name evidence="9" type="primary">pleD_2</name>
    <name evidence="9" type="ORF">Fuma_02720</name>
</gene>
<proteinExistence type="predicted"/>
<dbReference type="Pfam" id="PF00990">
    <property type="entry name" value="GGDEF"/>
    <property type="match status" value="1"/>
</dbReference>
<dbReference type="InterPro" id="IPR013656">
    <property type="entry name" value="PAS_4"/>
</dbReference>
<evidence type="ECO:0000256" key="1">
    <source>
        <dbReference type="ARBA" id="ARBA00012528"/>
    </source>
</evidence>
<organism evidence="9 10">
    <name type="scientific">Fuerstiella marisgermanici</name>
    <dbReference type="NCBI Taxonomy" id="1891926"/>
    <lineage>
        <taxon>Bacteria</taxon>
        <taxon>Pseudomonadati</taxon>
        <taxon>Planctomycetota</taxon>
        <taxon>Planctomycetia</taxon>
        <taxon>Planctomycetales</taxon>
        <taxon>Planctomycetaceae</taxon>
        <taxon>Fuerstiella</taxon>
    </lineage>
</organism>
<dbReference type="RefSeq" id="WP_077024624.1">
    <property type="nucleotide sequence ID" value="NZ_CP017641.1"/>
</dbReference>
<reference evidence="9 10" key="1">
    <citation type="journal article" date="2016" name="Front. Microbiol.">
        <title>Fuerstia marisgermanicae gen. nov., sp. nov., an Unusual Member of the Phylum Planctomycetes from the German Wadden Sea.</title>
        <authorList>
            <person name="Kohn T."/>
            <person name="Heuer A."/>
            <person name="Jogler M."/>
            <person name="Vollmers J."/>
            <person name="Boedeker C."/>
            <person name="Bunk B."/>
            <person name="Rast P."/>
            <person name="Borchert D."/>
            <person name="Glockner I."/>
            <person name="Freese H.M."/>
            <person name="Klenk H.P."/>
            <person name="Overmann J."/>
            <person name="Kaster A.K."/>
            <person name="Rohde M."/>
            <person name="Wiegand S."/>
            <person name="Jogler C."/>
        </authorList>
    </citation>
    <scope>NUCLEOTIDE SEQUENCE [LARGE SCALE GENOMIC DNA]</scope>
    <source>
        <strain evidence="9 10">NH11</strain>
    </source>
</reference>
<dbReference type="PROSITE" id="PS51832">
    <property type="entry name" value="HD_GYP"/>
    <property type="match status" value="1"/>
</dbReference>
<evidence type="ECO:0000256" key="4">
    <source>
        <dbReference type="SAM" id="Phobius"/>
    </source>
</evidence>
<dbReference type="InterPro" id="IPR050469">
    <property type="entry name" value="Diguanylate_Cyclase"/>
</dbReference>
<dbReference type="CDD" id="cd00077">
    <property type="entry name" value="HDc"/>
    <property type="match status" value="1"/>
</dbReference>
<evidence type="ECO:0000259" key="8">
    <source>
        <dbReference type="PROSITE" id="PS51832"/>
    </source>
</evidence>
<dbReference type="FunFam" id="3.30.70.270:FF:000001">
    <property type="entry name" value="Diguanylate cyclase domain protein"/>
    <property type="match status" value="1"/>
</dbReference>
<sequence length="816" mass="89249">MPQLSSINRIVLGLVSLTVSILLIAGLMGVIPNPAPLQHQSRRSFGESTAVSFMALASRMDSEELQTTLDQIRERNGDVRSIGIREADGSLILQSGPHDEIWTSSTNTVDSDVETAVPISSNSRNWGRMEIAWTPGSEIRVFGFVLRPDLLLTLIVGTVGTVAFSLYLNRVMRHINPSKVVPTRVRDALNALAEGLLVLDRCQSIVLANDSFAAAAGVDAAELIGTRPERFGFKVVGDDPTVDLPWLTTAHTARPVNGVLLTRGTGEKQRTYSVSTVPVLDGQNQSRGVVASFEDVTQLQNKQQELRTALTSLRTSSEEIRRQNRELEWLATRDTLTGCLNRRSFFRDYETLWKGMQTHGTALAAIMVDIDHFKAINDSHGHGFGDEVLRLVSAVIMKTVAEGELVCRYGGEEFTVLLPDATIDQAELRAEEIRRAIMALKFERVSNFVITASLGVSATSESPESPQDLLDQADRSLYAAKRNGRNRVARWDVAKHNMAKETDEATPPRDDEGANRAASAIPFHAVAALTSALSHRDQATAIHSRRVADLCVATGEGLLSLRECYVLEIAALLHDIGKIGIPDSILRKTGKLSPEELDMVHRYNRMGVDMVRGSFGASVLTEIVEQHVVHYDMTNADRGAGPDHKPSIAARILSIANAYDTMVSELSYRGQLTRSEAFAELRKCAGSQFDPELVERFIGALKLRHHVHAENELTVTRESALSIGLLLEQLISALDDQDMIHLADIIETLQITATTHGLMSIAKLAVTLRQTMEEDHDHIELMQIAGELLDMCRSTQSTLLAAGAGTAPPPIGVVGE</sequence>
<dbReference type="InterPro" id="IPR043128">
    <property type="entry name" value="Rev_trsase/Diguanyl_cyclase"/>
</dbReference>
<keyword evidence="4" id="KW-1133">Transmembrane helix</keyword>
<dbReference type="PROSITE" id="PS50112">
    <property type="entry name" value="PAS"/>
    <property type="match status" value="1"/>
</dbReference>
<dbReference type="GO" id="GO:0005886">
    <property type="term" value="C:plasma membrane"/>
    <property type="evidence" value="ECO:0007669"/>
    <property type="project" value="TreeGrafter"/>
</dbReference>
<dbReference type="PANTHER" id="PTHR45138:SF9">
    <property type="entry name" value="DIGUANYLATE CYCLASE DGCM-RELATED"/>
    <property type="match status" value="1"/>
</dbReference>
<dbReference type="InterPro" id="IPR000160">
    <property type="entry name" value="GGDEF_dom"/>
</dbReference>
<name>A0A1P8WGD6_9PLAN</name>
<dbReference type="PROSITE" id="PS50113">
    <property type="entry name" value="PAC"/>
    <property type="match status" value="1"/>
</dbReference>
<evidence type="ECO:0000256" key="2">
    <source>
        <dbReference type="ARBA" id="ARBA00034247"/>
    </source>
</evidence>
<dbReference type="InterPro" id="IPR029787">
    <property type="entry name" value="Nucleotide_cyclase"/>
</dbReference>
<dbReference type="SUPFAM" id="SSF109604">
    <property type="entry name" value="HD-domain/PDEase-like"/>
    <property type="match status" value="1"/>
</dbReference>
<dbReference type="EMBL" id="CP017641">
    <property type="protein sequence ID" value="APZ93104.1"/>
    <property type="molecule type" value="Genomic_DNA"/>
</dbReference>
<dbReference type="SMART" id="SM00267">
    <property type="entry name" value="GGDEF"/>
    <property type="match status" value="1"/>
</dbReference>
<dbReference type="Pfam" id="PF13487">
    <property type="entry name" value="HD_5"/>
    <property type="match status" value="1"/>
</dbReference>
<dbReference type="Gene3D" id="1.10.3210.10">
    <property type="entry name" value="Hypothetical protein af1432"/>
    <property type="match status" value="1"/>
</dbReference>
<feature type="transmembrane region" description="Helical" evidence="4">
    <location>
        <begin position="150"/>
        <end position="169"/>
    </location>
</feature>
<dbReference type="SUPFAM" id="SSF55073">
    <property type="entry name" value="Nucleotide cyclase"/>
    <property type="match status" value="1"/>
</dbReference>
<dbReference type="InterPro" id="IPR037522">
    <property type="entry name" value="HD_GYP_dom"/>
</dbReference>
<evidence type="ECO:0000259" key="6">
    <source>
        <dbReference type="PROSITE" id="PS50113"/>
    </source>
</evidence>
<keyword evidence="10" id="KW-1185">Reference proteome</keyword>
<dbReference type="InterPro" id="IPR000700">
    <property type="entry name" value="PAS-assoc_C"/>
</dbReference>
<dbReference type="SUPFAM" id="SSF55785">
    <property type="entry name" value="PYP-like sensor domain (PAS domain)"/>
    <property type="match status" value="1"/>
</dbReference>
<feature type="domain" description="PAC" evidence="6">
    <location>
        <begin position="254"/>
        <end position="308"/>
    </location>
</feature>
<protein>
    <recommendedName>
        <fullName evidence="1">diguanylate cyclase</fullName>
        <ecNumber evidence="1">2.7.7.65</ecNumber>
    </recommendedName>
</protein>
<feature type="domain" description="HD-GYP" evidence="8">
    <location>
        <begin position="518"/>
        <end position="713"/>
    </location>
</feature>
<feature type="domain" description="PAS" evidence="5">
    <location>
        <begin position="181"/>
        <end position="225"/>
    </location>
</feature>
<dbReference type="InterPro" id="IPR003607">
    <property type="entry name" value="HD/PDEase_dom"/>
</dbReference>